<keyword evidence="6 13" id="KW-0227">DNA damage</keyword>
<evidence type="ECO:0000256" key="12">
    <source>
        <dbReference type="ARBA" id="ARBA00029523"/>
    </source>
</evidence>
<proteinExistence type="inferred from homology"/>
<dbReference type="GO" id="GO:0003676">
    <property type="term" value="F:nucleic acid binding"/>
    <property type="evidence" value="ECO:0007669"/>
    <property type="project" value="InterPro"/>
</dbReference>
<dbReference type="PIRSF" id="PIRSF037785">
    <property type="entry name" value="RecU"/>
    <property type="match status" value="1"/>
</dbReference>
<comment type="similarity">
    <text evidence="11 13">Belongs to the RecU family.</text>
</comment>
<protein>
    <recommendedName>
        <fullName evidence="12 13">Holliday junction resolvase RecU</fullName>
        <ecNumber evidence="13 14">3.1.21.10</ecNumber>
    </recommendedName>
    <alternativeName>
        <fullName evidence="13">Recombination protein U homolog</fullName>
    </alternativeName>
</protein>
<dbReference type="NCBIfam" id="TIGR00648">
    <property type="entry name" value="recU"/>
    <property type="match status" value="1"/>
</dbReference>
<dbReference type="GO" id="GO:0006310">
    <property type="term" value="P:DNA recombination"/>
    <property type="evidence" value="ECO:0007669"/>
    <property type="project" value="UniProtKB-UniRule"/>
</dbReference>
<dbReference type="InterPro" id="IPR011335">
    <property type="entry name" value="Restrct_endonuc-II-like"/>
</dbReference>
<dbReference type="GO" id="GO:0006281">
    <property type="term" value="P:DNA repair"/>
    <property type="evidence" value="ECO:0007669"/>
    <property type="project" value="UniProtKB-UniRule"/>
</dbReference>
<dbReference type="EMBL" id="JQAR01000001">
    <property type="protein sequence ID" value="KRN34373.1"/>
    <property type="molecule type" value="Genomic_DNA"/>
</dbReference>
<dbReference type="NCBIfam" id="NF002584">
    <property type="entry name" value="PRK02234.1-5"/>
    <property type="match status" value="1"/>
</dbReference>
<comment type="caution">
    <text evidence="15">The sequence shown here is derived from an EMBL/GenBank/DDBJ whole genome shotgun (WGS) entry which is preliminary data.</text>
</comment>
<dbReference type="Pfam" id="PF03838">
    <property type="entry name" value="RecU"/>
    <property type="match status" value="1"/>
</dbReference>
<dbReference type="InterPro" id="IPR011856">
    <property type="entry name" value="tRNA_endonuc-like_dom_sf"/>
</dbReference>
<keyword evidence="2 13" id="KW-0963">Cytoplasm</keyword>
<evidence type="ECO:0000256" key="9">
    <source>
        <dbReference type="ARBA" id="ARBA00023172"/>
    </source>
</evidence>
<name>A0A0R2G7Z4_9LACO</name>
<feature type="binding site" evidence="13">
    <location>
        <position position="102"/>
    </location>
    <ligand>
        <name>Mg(2+)</name>
        <dbReference type="ChEBI" id="CHEBI:18420"/>
    </ligand>
</feature>
<keyword evidence="3 13" id="KW-0540">Nuclease</keyword>
<gene>
    <name evidence="13" type="primary">recU</name>
    <name evidence="15" type="ORF">IV36_GL000174</name>
</gene>
<organism evidence="15 16">
    <name type="scientific">Liquorilactobacillus mali</name>
    <dbReference type="NCBI Taxonomy" id="1618"/>
    <lineage>
        <taxon>Bacteria</taxon>
        <taxon>Bacillati</taxon>
        <taxon>Bacillota</taxon>
        <taxon>Bacilli</taxon>
        <taxon>Lactobacillales</taxon>
        <taxon>Lactobacillaceae</taxon>
        <taxon>Liquorilactobacillus</taxon>
    </lineage>
</organism>
<keyword evidence="9 13" id="KW-0233">DNA recombination</keyword>
<feature type="binding site" evidence="13">
    <location>
        <position position="89"/>
    </location>
    <ligand>
        <name>Mg(2+)</name>
        <dbReference type="ChEBI" id="CHEBI:18420"/>
    </ligand>
</feature>
<keyword evidence="8 13" id="KW-0460">Magnesium</keyword>
<keyword evidence="10 13" id="KW-0234">DNA repair</keyword>
<dbReference type="RefSeq" id="WP_056990283.1">
    <property type="nucleotide sequence ID" value="NZ_JATAAJ010000001.1"/>
</dbReference>
<dbReference type="STRING" id="1618.IV36_GL000174"/>
<feature type="binding site" evidence="13">
    <location>
        <position position="87"/>
    </location>
    <ligand>
        <name>Mg(2+)</name>
        <dbReference type="ChEBI" id="CHEBI:18420"/>
    </ligand>
</feature>
<evidence type="ECO:0000256" key="4">
    <source>
        <dbReference type="ARBA" id="ARBA00022723"/>
    </source>
</evidence>
<evidence type="ECO:0000256" key="1">
    <source>
        <dbReference type="ARBA" id="ARBA00004496"/>
    </source>
</evidence>
<evidence type="ECO:0000313" key="15">
    <source>
        <dbReference type="EMBL" id="KRN34373.1"/>
    </source>
</evidence>
<evidence type="ECO:0000313" key="16">
    <source>
        <dbReference type="Proteomes" id="UP000051727"/>
    </source>
</evidence>
<feature type="binding site" evidence="13">
    <location>
        <position position="121"/>
    </location>
    <ligand>
        <name>Mg(2+)</name>
        <dbReference type="ChEBI" id="CHEBI:18420"/>
    </ligand>
</feature>
<dbReference type="GO" id="GO:0008821">
    <property type="term" value="F:crossover junction DNA endonuclease activity"/>
    <property type="evidence" value="ECO:0007669"/>
    <property type="project" value="UniProtKB-EC"/>
</dbReference>
<dbReference type="GO" id="GO:0005737">
    <property type="term" value="C:cytoplasm"/>
    <property type="evidence" value="ECO:0007669"/>
    <property type="project" value="UniProtKB-SubCell"/>
</dbReference>
<dbReference type="PATRIC" id="fig|1618.3.peg.173"/>
<dbReference type="OrthoDB" id="9783592at2"/>
<dbReference type="AlphaFoldDB" id="A0A0R2G7Z4"/>
<dbReference type="EC" id="3.1.21.10" evidence="13 14"/>
<evidence type="ECO:0000256" key="5">
    <source>
        <dbReference type="ARBA" id="ARBA00022759"/>
    </source>
</evidence>
<dbReference type="SUPFAM" id="SSF52980">
    <property type="entry name" value="Restriction endonuclease-like"/>
    <property type="match status" value="1"/>
</dbReference>
<evidence type="ECO:0000256" key="6">
    <source>
        <dbReference type="ARBA" id="ARBA00022763"/>
    </source>
</evidence>
<dbReference type="Proteomes" id="UP000051727">
    <property type="component" value="Unassembled WGS sequence"/>
</dbReference>
<evidence type="ECO:0000256" key="8">
    <source>
        <dbReference type="ARBA" id="ARBA00022842"/>
    </source>
</evidence>
<evidence type="ECO:0000256" key="14">
    <source>
        <dbReference type="NCBIfam" id="TIGR00648"/>
    </source>
</evidence>
<comment type="subcellular location">
    <subcellularLocation>
        <location evidence="1 13">Cytoplasm</location>
    </subcellularLocation>
</comment>
<dbReference type="InterPro" id="IPR004612">
    <property type="entry name" value="Resolv_RecU"/>
</dbReference>
<dbReference type="CDD" id="cd22354">
    <property type="entry name" value="RecU-like"/>
    <property type="match status" value="1"/>
</dbReference>
<keyword evidence="4 13" id="KW-0479">Metal-binding</keyword>
<dbReference type="GO" id="GO:0007059">
    <property type="term" value="P:chromosome segregation"/>
    <property type="evidence" value="ECO:0007669"/>
    <property type="project" value="UniProtKB-UniRule"/>
</dbReference>
<dbReference type="HAMAP" id="MF_00130">
    <property type="entry name" value="RecU"/>
    <property type="match status" value="1"/>
</dbReference>
<keyword evidence="5 13" id="KW-0255">Endonuclease</keyword>
<accession>A0A0R2G7Z4</accession>
<dbReference type="Gene3D" id="3.40.1350.10">
    <property type="match status" value="1"/>
</dbReference>
<evidence type="ECO:0000256" key="11">
    <source>
        <dbReference type="ARBA" id="ARBA00023447"/>
    </source>
</evidence>
<comment type="catalytic activity">
    <reaction evidence="13">
        <text>Endonucleolytic cleavage at a junction such as a reciprocal single-stranded crossover between two homologous DNA duplexes (Holliday junction).</text>
        <dbReference type="EC" id="3.1.21.10"/>
    </reaction>
</comment>
<evidence type="ECO:0000256" key="2">
    <source>
        <dbReference type="ARBA" id="ARBA00022490"/>
    </source>
</evidence>
<comment type="function">
    <text evidence="13">Endonuclease that resolves Holliday junction intermediates in genetic recombination. Cleaves mobile four-strand junctions by introducing symmetrical nicks in paired strands. Promotes annealing of linear ssDNA with homologous dsDNA. Required for DNA repair, homologous recombination and chromosome segregation.</text>
</comment>
<dbReference type="GO" id="GO:0000287">
    <property type="term" value="F:magnesium ion binding"/>
    <property type="evidence" value="ECO:0007669"/>
    <property type="project" value="UniProtKB-UniRule"/>
</dbReference>
<evidence type="ECO:0000256" key="13">
    <source>
        <dbReference type="HAMAP-Rule" id="MF_00130"/>
    </source>
</evidence>
<feature type="site" description="Transition state stabilizer" evidence="13">
    <location>
        <position position="104"/>
    </location>
</feature>
<evidence type="ECO:0000256" key="10">
    <source>
        <dbReference type="ARBA" id="ARBA00023204"/>
    </source>
</evidence>
<evidence type="ECO:0000256" key="3">
    <source>
        <dbReference type="ARBA" id="ARBA00022722"/>
    </source>
</evidence>
<keyword evidence="7 13" id="KW-0378">Hydrolase</keyword>
<reference evidence="15 16" key="1">
    <citation type="journal article" date="2015" name="Genome Announc.">
        <title>Expanding the biotechnology potential of lactobacilli through comparative genomics of 213 strains and associated genera.</title>
        <authorList>
            <person name="Sun Z."/>
            <person name="Harris H.M."/>
            <person name="McCann A."/>
            <person name="Guo C."/>
            <person name="Argimon S."/>
            <person name="Zhang W."/>
            <person name="Yang X."/>
            <person name="Jeffery I.B."/>
            <person name="Cooney J.C."/>
            <person name="Kagawa T.F."/>
            <person name="Liu W."/>
            <person name="Song Y."/>
            <person name="Salvetti E."/>
            <person name="Wrobel A."/>
            <person name="Rasinkangas P."/>
            <person name="Parkhill J."/>
            <person name="Rea M.C."/>
            <person name="O'Sullivan O."/>
            <person name="Ritari J."/>
            <person name="Douillard F.P."/>
            <person name="Paul Ross R."/>
            <person name="Yang R."/>
            <person name="Briner A.E."/>
            <person name="Felis G.E."/>
            <person name="de Vos W.M."/>
            <person name="Barrangou R."/>
            <person name="Klaenhammer T.R."/>
            <person name="Caufield P.W."/>
            <person name="Cui Y."/>
            <person name="Zhang H."/>
            <person name="O'Toole P.W."/>
        </authorList>
    </citation>
    <scope>NUCLEOTIDE SEQUENCE [LARGE SCALE GENOMIC DNA]</scope>
    <source>
        <strain evidence="15 16">ATCC 27304</strain>
    </source>
</reference>
<sequence>MVLRYPNGKTYQPMPTKKIRNNKNSNIIFGNRGMSLEEEINQSNQYYLQQGIAVIHKKPIPIQIVQVDYPQRSAAVIKEAYFKQASTTDYNGVYRGYYLDFEAKETHNKASFPLSNFHEHQIAHMKACVAQKGICFTLIKFTATQEIFLLPASILFDYWDNQENGRKSIPKKTIVNDGFQIKYHVTPLIPYLKSIDKIIENLCNA</sequence>
<comment type="cofactor">
    <cofactor evidence="13">
        <name>Mg(2+)</name>
        <dbReference type="ChEBI" id="CHEBI:18420"/>
    </cofactor>
    <text evidence="13">Binds 1 Mg(2+) ion per subunit.</text>
</comment>
<evidence type="ECO:0000256" key="7">
    <source>
        <dbReference type="ARBA" id="ARBA00022801"/>
    </source>
</evidence>